<evidence type="ECO:0000313" key="3">
    <source>
        <dbReference type="Proteomes" id="UP000698800"/>
    </source>
</evidence>
<accession>A0A9P8I6N1</accession>
<dbReference type="Proteomes" id="UP000698800">
    <property type="component" value="Unassembled WGS sequence"/>
</dbReference>
<reference evidence="2" key="1">
    <citation type="submission" date="2021-03" db="EMBL/GenBank/DDBJ databases">
        <title>Comparative genomics and phylogenomic investigation of the class Geoglossomycetes provide insights into ecological specialization and systematics.</title>
        <authorList>
            <person name="Melie T."/>
            <person name="Pirro S."/>
            <person name="Miller A.N."/>
            <person name="Quandt A."/>
        </authorList>
    </citation>
    <scope>NUCLEOTIDE SEQUENCE</scope>
    <source>
        <strain evidence="2">GBOQ0MN5Z8</strain>
    </source>
</reference>
<comment type="caution">
    <text evidence="2">The sequence shown here is derived from an EMBL/GenBank/DDBJ whole genome shotgun (WGS) entry which is preliminary data.</text>
</comment>
<name>A0A9P8I6N1_9PEZI</name>
<proteinExistence type="predicted"/>
<evidence type="ECO:0000256" key="1">
    <source>
        <dbReference type="SAM" id="MobiDB-lite"/>
    </source>
</evidence>
<gene>
    <name evidence="2" type="ORF">FGG08_003761</name>
</gene>
<protein>
    <submittedName>
        <fullName evidence="2">Uncharacterized protein</fullName>
    </submittedName>
</protein>
<dbReference type="AlphaFoldDB" id="A0A9P8I6N1"/>
<keyword evidence="3" id="KW-1185">Reference proteome</keyword>
<feature type="compositionally biased region" description="Acidic residues" evidence="1">
    <location>
        <begin position="69"/>
        <end position="101"/>
    </location>
</feature>
<dbReference type="EMBL" id="JAGHQL010000068">
    <property type="protein sequence ID" value="KAH0541806.1"/>
    <property type="molecule type" value="Genomic_DNA"/>
</dbReference>
<evidence type="ECO:0000313" key="2">
    <source>
        <dbReference type="EMBL" id="KAH0541806.1"/>
    </source>
</evidence>
<feature type="region of interest" description="Disordered" evidence="1">
    <location>
        <begin position="54"/>
        <end position="113"/>
    </location>
</feature>
<organism evidence="2 3">
    <name type="scientific">Glutinoglossum americanum</name>
    <dbReference type="NCBI Taxonomy" id="1670608"/>
    <lineage>
        <taxon>Eukaryota</taxon>
        <taxon>Fungi</taxon>
        <taxon>Dikarya</taxon>
        <taxon>Ascomycota</taxon>
        <taxon>Pezizomycotina</taxon>
        <taxon>Geoglossomycetes</taxon>
        <taxon>Geoglossales</taxon>
        <taxon>Geoglossaceae</taxon>
        <taxon>Glutinoglossum</taxon>
    </lineage>
</organism>
<sequence length="127" mass="14193">MTGDEIVQEIKPEQASRCDLYDVIIQDAYIDMNWTENLNDKVIGARDYSLKETADVPSLQSRHVPGNGTEDDSEDSSEDYLDDELVDDLEESLDDDMEDGLSNDSGSDQKEDSNISFGYMLTALIVT</sequence>